<dbReference type="CDD" id="cd03450">
    <property type="entry name" value="NodN"/>
    <property type="match status" value="1"/>
</dbReference>
<proteinExistence type="inferred from homology"/>
<dbReference type="PANTHER" id="PTHR42993">
    <property type="entry name" value="MAOC-LIKE DEHYDRATASE DOMAIN-CONTAINING PROTEIN"/>
    <property type="match status" value="1"/>
</dbReference>
<accession>A0ABU0PA83</accession>
<dbReference type="InterPro" id="IPR029069">
    <property type="entry name" value="HotDog_dom_sf"/>
</dbReference>
<dbReference type="Gene3D" id="3.10.129.10">
    <property type="entry name" value="Hotdog Thioesterase"/>
    <property type="match status" value="1"/>
</dbReference>
<gene>
    <name evidence="3" type="ORF">QFZ46_002403</name>
</gene>
<dbReference type="InterPro" id="IPR039375">
    <property type="entry name" value="NodN-like"/>
</dbReference>
<dbReference type="RefSeq" id="WP_307361774.1">
    <property type="nucleotide sequence ID" value="NZ_JAUSXK010000001.1"/>
</dbReference>
<dbReference type="EMBL" id="JAUSXK010000001">
    <property type="protein sequence ID" value="MDQ0644243.1"/>
    <property type="molecule type" value="Genomic_DNA"/>
</dbReference>
<comment type="caution">
    <text evidence="3">The sequence shown here is derived from an EMBL/GenBank/DDBJ whole genome shotgun (WGS) entry which is preliminary data.</text>
</comment>
<protein>
    <submittedName>
        <fullName evidence="3">Acyl dehydratase</fullName>
    </submittedName>
</protein>
<name>A0ABU0PA83_9MICO</name>
<organism evidence="3 4">
    <name type="scientific">Microbacterium murale</name>
    <dbReference type="NCBI Taxonomy" id="1081040"/>
    <lineage>
        <taxon>Bacteria</taxon>
        <taxon>Bacillati</taxon>
        <taxon>Actinomycetota</taxon>
        <taxon>Actinomycetes</taxon>
        <taxon>Micrococcales</taxon>
        <taxon>Microbacteriaceae</taxon>
        <taxon>Microbacterium</taxon>
    </lineage>
</organism>
<dbReference type="Pfam" id="PF01575">
    <property type="entry name" value="MaoC_dehydratas"/>
    <property type="match status" value="1"/>
</dbReference>
<evidence type="ECO:0000256" key="1">
    <source>
        <dbReference type="ARBA" id="ARBA00005254"/>
    </source>
</evidence>
<dbReference type="InterPro" id="IPR002539">
    <property type="entry name" value="MaoC-like_dom"/>
</dbReference>
<evidence type="ECO:0000313" key="3">
    <source>
        <dbReference type="EMBL" id="MDQ0644243.1"/>
    </source>
</evidence>
<dbReference type="SUPFAM" id="SSF54637">
    <property type="entry name" value="Thioesterase/thiol ester dehydrase-isomerase"/>
    <property type="match status" value="1"/>
</dbReference>
<evidence type="ECO:0000313" key="4">
    <source>
        <dbReference type="Proteomes" id="UP001239085"/>
    </source>
</evidence>
<feature type="domain" description="MaoC-like" evidence="2">
    <location>
        <begin position="24"/>
        <end position="129"/>
    </location>
</feature>
<comment type="similarity">
    <text evidence="1">Belongs to the enoyl-CoA hydratase/isomerase family.</text>
</comment>
<evidence type="ECO:0000259" key="2">
    <source>
        <dbReference type="Pfam" id="PF01575"/>
    </source>
</evidence>
<sequence>MTDNSSTAAEMTRVFTTIDEVGDVTGREFGPSTWRAIPQEDIDLYAQLSGDDNPIHVDAEVAARSQFGGRIAHGMLTLTMVVPHLREIYRVTGTTTGIVYGFNKIRFPTAVPSGANIRVRGTVAQVEEVPGGWQVTLALAFEVEGASKPAVVAELVLRHYR</sequence>
<dbReference type="PANTHER" id="PTHR42993:SF1">
    <property type="entry name" value="MAOC-LIKE DEHYDRATASE DOMAIN-CONTAINING PROTEIN"/>
    <property type="match status" value="1"/>
</dbReference>
<reference evidence="3 4" key="1">
    <citation type="submission" date="2023-07" db="EMBL/GenBank/DDBJ databases">
        <title>Comparative genomics of wheat-associated soil bacteria to identify genetic determinants of phenazine resistance.</title>
        <authorList>
            <person name="Mouncey N."/>
        </authorList>
    </citation>
    <scope>NUCLEOTIDE SEQUENCE [LARGE SCALE GENOMIC DNA]</scope>
    <source>
        <strain evidence="3 4">W2I7</strain>
    </source>
</reference>
<keyword evidence="4" id="KW-1185">Reference proteome</keyword>
<dbReference type="Proteomes" id="UP001239085">
    <property type="component" value="Unassembled WGS sequence"/>
</dbReference>